<dbReference type="eggNOG" id="arCOG13426">
    <property type="taxonomic scope" value="Archaea"/>
</dbReference>
<dbReference type="HOGENOM" id="CLU_1387558_0_0_2"/>
<accession>I3R8U4</accession>
<proteinExistence type="predicted"/>
<dbReference type="EMBL" id="CP001868">
    <property type="protein sequence ID" value="AFK20654.1"/>
    <property type="molecule type" value="Genomic_DNA"/>
</dbReference>
<organism evidence="1 2">
    <name type="scientific">Haloferax mediterranei (strain ATCC 33500 / DSM 1411 / JCM 8866 / NBRC 14739 / NCIMB 2177 / R-4)</name>
    <name type="common">Halobacterium mediterranei</name>
    <dbReference type="NCBI Taxonomy" id="523841"/>
    <lineage>
        <taxon>Archaea</taxon>
        <taxon>Methanobacteriati</taxon>
        <taxon>Methanobacteriota</taxon>
        <taxon>Stenosarchaea group</taxon>
        <taxon>Halobacteria</taxon>
        <taxon>Halobacteriales</taxon>
        <taxon>Haloferacaceae</taxon>
        <taxon>Haloferax</taxon>
    </lineage>
</organism>
<protein>
    <submittedName>
        <fullName evidence="1">Uncharacterized protein</fullName>
    </submittedName>
</protein>
<reference evidence="1 2" key="1">
    <citation type="journal article" date="2012" name="J. Bacteriol.">
        <title>Complete genome sequence of the metabolically versatile halophilic archaeon Haloferax mediterranei, a poly(3-hydroxybutyrate-co-3-hydroxyvalerate) producer.</title>
        <authorList>
            <person name="Han J."/>
            <person name="Zhang F."/>
            <person name="Hou J."/>
            <person name="Liu X."/>
            <person name="Li M."/>
            <person name="Liu H."/>
            <person name="Cai L."/>
            <person name="Zhang B."/>
            <person name="Chen Y."/>
            <person name="Zhou J."/>
            <person name="Hu S."/>
            <person name="Xiang H."/>
        </authorList>
    </citation>
    <scope>NUCLEOTIDE SEQUENCE [LARGE SCALE GENOMIC DNA]</scope>
    <source>
        <strain evidence="2">ATCC 33500 / DSM 1411 / JCM 8866 / NBRC 14739 / NCIMB 2177 / R-4</strain>
    </source>
</reference>
<name>I3R8U4_HALMT</name>
<evidence type="ECO:0000313" key="1">
    <source>
        <dbReference type="EMBL" id="AFK20654.1"/>
    </source>
</evidence>
<dbReference type="Proteomes" id="UP000006469">
    <property type="component" value="Chromosome"/>
</dbReference>
<dbReference type="STRING" id="523841.HFX_2990"/>
<dbReference type="AlphaFoldDB" id="I3R8U4"/>
<evidence type="ECO:0000313" key="2">
    <source>
        <dbReference type="Proteomes" id="UP000006469"/>
    </source>
</evidence>
<gene>
    <name evidence="1" type="ordered locus">HFX_2990</name>
</gene>
<dbReference type="KEGG" id="hme:HFX_2990"/>
<sequence>MLEVMPNRTETIKVRVTPEKKAKFESYIEETGEFPSVSQLLRASANSHIDEQDNATPTEINTDQVTNAVEIALSDVTERLERIEHEIVRVDSAVQPQEEAVDDLADDIAVQLPVMDSGDEFREHQDVLRDATHGDLDGLDLTKEMSTVGFWSDFVDADKNKTRRAISRAVQWYPDVQWTYDEDLGERRYYRTSEVQ</sequence>